<dbReference type="InterPro" id="IPR050738">
    <property type="entry name" value="Sulfatase"/>
</dbReference>
<feature type="domain" description="Sulfatase N-terminal" evidence="5">
    <location>
        <begin position="32"/>
        <end position="444"/>
    </location>
</feature>
<name>A0A6J6T7Y3_9ZZZZ</name>
<keyword evidence="4" id="KW-0106">Calcium</keyword>
<gene>
    <name evidence="6" type="ORF">UFOPK2761_01454</name>
</gene>
<proteinExistence type="inferred from homology"/>
<dbReference type="InterPro" id="IPR024607">
    <property type="entry name" value="Sulfatase_CS"/>
</dbReference>
<dbReference type="InterPro" id="IPR000917">
    <property type="entry name" value="Sulfatase_N"/>
</dbReference>
<dbReference type="GO" id="GO:0046872">
    <property type="term" value="F:metal ion binding"/>
    <property type="evidence" value="ECO:0007669"/>
    <property type="project" value="UniProtKB-KW"/>
</dbReference>
<reference evidence="6" key="1">
    <citation type="submission" date="2020-05" db="EMBL/GenBank/DDBJ databases">
        <authorList>
            <person name="Chiriac C."/>
            <person name="Salcher M."/>
            <person name="Ghai R."/>
            <person name="Kavagutti S V."/>
        </authorList>
    </citation>
    <scope>NUCLEOTIDE SEQUENCE</scope>
</reference>
<evidence type="ECO:0000256" key="3">
    <source>
        <dbReference type="ARBA" id="ARBA00022801"/>
    </source>
</evidence>
<accession>A0A6J6T7Y3</accession>
<dbReference type="PROSITE" id="PS00149">
    <property type="entry name" value="SULFATASE_2"/>
    <property type="match status" value="1"/>
</dbReference>
<dbReference type="EMBL" id="CAEZYQ010000010">
    <property type="protein sequence ID" value="CAB4743044.1"/>
    <property type="molecule type" value="Genomic_DNA"/>
</dbReference>
<sequence length="766" mass="83176">MPAIPPPQHVVDQALASQSRPVPYPRPGAEAPHVLMIVLDDVGFAQLGCFGSGIATPRIDEVAEQGLRYQRFHVTAVCSSTRAAFLTGRNHHAVGMGVTEEAAMGFPGYTGRIPRSAATMARLLRDSGYNTMAVGKWHLTPRTETSAAGPFDRWPLGQGFEKYYGFLGAETSQWAPELVRDNHHVEPPATPEEGYHLTEDLVDETIRMIQDQQQATTRKPFFCYLATGAAHAPHQVEPEWVEPYRGAFDHGWEAYREEVFARQVAAGVVPADTVLTERPSWVPEWSTLTTDEQRLYARYMEVFAGFLTHTDHHLGRLFDFLDEIGIADDTVVMVMSDNGASAEGGPSGTPNEAAGWLGLQPDAATAMDRIEDLGGPDASNHYPWGWAWAGNTPLRLWKRYSWLGGVRAPFVLRWPGRIPDPGAVRGQFTHAVDLFPTLLEAAGVDLPEAVDGVTQQPVDGASFLASLGDAGAAEHRPMQYFEMMGSRSLYLDGWKAVTDHVANQFGERDHVTGSFDHATDRWSLYDLRSDFSESTDLAAAHPDLVRRMEGLWWAEAGRNQVLPLFEFPGSMFHLHPGEFPPPREATYRPGGAPVVEPMLPATGGGFSLRAHVEVADEHASGILAAIGDHQGGWGVYLLDGRPTACFALLDATDRVQAPEPVPAGAHVVGLDLRPAGADGPQRLELTVDDRVVASGEVRGTFFLPQLSSAAVGLTVGRDRGLPLCGDYRPPFAFTGHLEKVVLRSGAGATFSVPDAGDRVRAAVAGD</sequence>
<keyword evidence="3" id="KW-0378">Hydrolase</keyword>
<comment type="similarity">
    <text evidence="1">Belongs to the sulfatase family.</text>
</comment>
<protein>
    <submittedName>
        <fullName evidence="6">Unannotated protein</fullName>
    </submittedName>
</protein>
<evidence type="ECO:0000259" key="5">
    <source>
        <dbReference type="Pfam" id="PF00884"/>
    </source>
</evidence>
<dbReference type="Gene3D" id="3.30.1120.10">
    <property type="match status" value="1"/>
</dbReference>
<evidence type="ECO:0000256" key="1">
    <source>
        <dbReference type="ARBA" id="ARBA00008779"/>
    </source>
</evidence>
<dbReference type="SUPFAM" id="SSF53649">
    <property type="entry name" value="Alkaline phosphatase-like"/>
    <property type="match status" value="1"/>
</dbReference>
<evidence type="ECO:0000313" key="6">
    <source>
        <dbReference type="EMBL" id="CAB4743044.1"/>
    </source>
</evidence>
<dbReference type="PANTHER" id="PTHR42693">
    <property type="entry name" value="ARYLSULFATASE FAMILY MEMBER"/>
    <property type="match status" value="1"/>
</dbReference>
<dbReference type="Gene3D" id="3.40.720.10">
    <property type="entry name" value="Alkaline Phosphatase, subunit A"/>
    <property type="match status" value="1"/>
</dbReference>
<dbReference type="GO" id="GO:0016787">
    <property type="term" value="F:hydrolase activity"/>
    <property type="evidence" value="ECO:0007669"/>
    <property type="project" value="UniProtKB-KW"/>
</dbReference>
<keyword evidence="2" id="KW-0479">Metal-binding</keyword>
<dbReference type="PANTHER" id="PTHR42693:SF43">
    <property type="entry name" value="BLL2667 PROTEIN"/>
    <property type="match status" value="1"/>
</dbReference>
<organism evidence="6">
    <name type="scientific">freshwater metagenome</name>
    <dbReference type="NCBI Taxonomy" id="449393"/>
    <lineage>
        <taxon>unclassified sequences</taxon>
        <taxon>metagenomes</taxon>
        <taxon>ecological metagenomes</taxon>
    </lineage>
</organism>
<evidence type="ECO:0000256" key="4">
    <source>
        <dbReference type="ARBA" id="ARBA00022837"/>
    </source>
</evidence>
<dbReference type="CDD" id="cd16025">
    <property type="entry name" value="PAS_like"/>
    <property type="match status" value="1"/>
</dbReference>
<dbReference type="InterPro" id="IPR017850">
    <property type="entry name" value="Alkaline_phosphatase_core_sf"/>
</dbReference>
<dbReference type="Pfam" id="PF00884">
    <property type="entry name" value="Sulfatase"/>
    <property type="match status" value="1"/>
</dbReference>
<dbReference type="AlphaFoldDB" id="A0A6J6T7Y3"/>
<evidence type="ECO:0000256" key="2">
    <source>
        <dbReference type="ARBA" id="ARBA00022723"/>
    </source>
</evidence>